<keyword evidence="2" id="KW-1185">Reference proteome</keyword>
<dbReference type="RefSeq" id="WP_236115547.1">
    <property type="nucleotide sequence ID" value="NZ_JAKGTI010000004.1"/>
</dbReference>
<comment type="caution">
    <text evidence="1">The sequence shown here is derived from an EMBL/GenBank/DDBJ whole genome shotgun (WGS) entry which is preliminary data.</text>
</comment>
<proteinExistence type="predicted"/>
<protein>
    <recommendedName>
        <fullName evidence="3">Phosphoribosyl-ATP pyrophosphohydrolase</fullName>
    </recommendedName>
</protein>
<evidence type="ECO:0000313" key="2">
    <source>
        <dbReference type="Proteomes" id="UP001201217"/>
    </source>
</evidence>
<dbReference type="EMBL" id="JAKGTI010000004">
    <property type="protein sequence ID" value="MCF4099800.1"/>
    <property type="molecule type" value="Genomic_DNA"/>
</dbReference>
<gene>
    <name evidence="1" type="ORF">L1I42_14995</name>
</gene>
<dbReference type="Gene3D" id="1.10.3420.10">
    <property type="entry name" value="putative ntp pyrophosphohydrolase like domain"/>
    <property type="match status" value="1"/>
</dbReference>
<organism evidence="1 2">
    <name type="scientific">Maritalea mediterranea</name>
    <dbReference type="NCBI Taxonomy" id="2909667"/>
    <lineage>
        <taxon>Bacteria</taxon>
        <taxon>Pseudomonadati</taxon>
        <taxon>Pseudomonadota</taxon>
        <taxon>Alphaproteobacteria</taxon>
        <taxon>Hyphomicrobiales</taxon>
        <taxon>Devosiaceae</taxon>
        <taxon>Maritalea</taxon>
    </lineage>
</organism>
<reference evidence="1 2" key="1">
    <citation type="submission" date="2022-01" db="EMBL/GenBank/DDBJ databases">
        <title>Maritalea mediterranea sp. nov., isolated from marine plastic residues from the Malva-rosa beach (Valencia, Spain).</title>
        <authorList>
            <person name="Vidal-Verdu A."/>
            <person name="Molina-Menor E."/>
            <person name="Pascual J."/>
            <person name="Pereto J."/>
            <person name="Porcar M."/>
        </authorList>
    </citation>
    <scope>NUCLEOTIDE SEQUENCE [LARGE SCALE GENOMIC DNA]</scope>
    <source>
        <strain evidence="1 2">P4.10X</strain>
    </source>
</reference>
<sequence length="155" mass="17365">MDANKHPVIDAKEALDEFFEKFEPPKDPEFWKKLVNEEANEVMEAFAHLIKELCDLGYVLSGLSIACDEAEVDMLDITPVDAIYGAMVIMQSLDEYPNFEPVLQEAFAATHKSNMSKLGDDGKPIRREDGKILKGPNYKAPDILSIVTKGYVGER</sequence>
<dbReference type="SUPFAM" id="SSF101386">
    <property type="entry name" value="all-alpha NTP pyrophosphatases"/>
    <property type="match status" value="1"/>
</dbReference>
<dbReference type="InterPro" id="IPR023292">
    <property type="entry name" value="NTP_PyroPHydrolase-like_dom_sf"/>
</dbReference>
<accession>A0ABS9EAA3</accession>
<name>A0ABS9EAA3_9HYPH</name>
<evidence type="ECO:0000313" key="1">
    <source>
        <dbReference type="EMBL" id="MCF4099800.1"/>
    </source>
</evidence>
<dbReference type="Proteomes" id="UP001201217">
    <property type="component" value="Unassembled WGS sequence"/>
</dbReference>
<evidence type="ECO:0008006" key="3">
    <source>
        <dbReference type="Google" id="ProtNLM"/>
    </source>
</evidence>